<comment type="subcellular location">
    <subcellularLocation>
        <location evidence="1">Membrane</location>
        <topology evidence="1">Single-pass membrane protein</topology>
    </subcellularLocation>
</comment>
<dbReference type="InterPro" id="IPR032435">
    <property type="entry name" value="STML2-like_C"/>
</dbReference>
<evidence type="ECO:0000256" key="2">
    <source>
        <dbReference type="ARBA" id="ARBA00008164"/>
    </source>
</evidence>
<dbReference type="GO" id="GO:0005886">
    <property type="term" value="C:plasma membrane"/>
    <property type="evidence" value="ECO:0007669"/>
    <property type="project" value="UniProtKB-ARBA"/>
</dbReference>
<dbReference type="OrthoDB" id="9809197at2"/>
<accession>A0A2K8L0C1</accession>
<dbReference type="SUPFAM" id="SSF117892">
    <property type="entry name" value="Band 7/SPFH domain"/>
    <property type="match status" value="1"/>
</dbReference>
<dbReference type="PANTHER" id="PTHR43327">
    <property type="entry name" value="STOMATIN-LIKE PROTEIN 2, MITOCHONDRIAL"/>
    <property type="match status" value="1"/>
</dbReference>
<dbReference type="RefSeq" id="WP_100258588.1">
    <property type="nucleotide sequence ID" value="NZ_CP011797.1"/>
</dbReference>
<feature type="domain" description="Band 7" evidence="3">
    <location>
        <begin position="17"/>
        <end position="175"/>
    </location>
</feature>
<evidence type="ECO:0000313" key="4">
    <source>
        <dbReference type="EMBL" id="ATX78394.1"/>
    </source>
</evidence>
<gene>
    <name evidence="4" type="ORF">REIFOR_03291</name>
</gene>
<dbReference type="CDD" id="cd08829">
    <property type="entry name" value="SPFH_paraslipin"/>
    <property type="match status" value="1"/>
</dbReference>
<dbReference type="InterPro" id="IPR001107">
    <property type="entry name" value="Band_7"/>
</dbReference>
<keyword evidence="4" id="KW-0378">Hydrolase</keyword>
<dbReference type="Pfam" id="PF01145">
    <property type="entry name" value="Band_7"/>
    <property type="match status" value="1"/>
</dbReference>
<dbReference type="KEGG" id="rfo:REIFOR_03291"/>
<dbReference type="InterPro" id="IPR036013">
    <property type="entry name" value="Band_7/SPFH_dom_sf"/>
</dbReference>
<reference evidence="4 5" key="1">
    <citation type="journal article" date="2017" name="Environ. Microbiol.">
        <title>Genomic and physiological analyses of 'Reinekea forsetii' reveal a versatile opportunistic lifestyle during spring algae blooms.</title>
        <authorList>
            <person name="Avci B."/>
            <person name="Hahnke R.L."/>
            <person name="Chafee M."/>
            <person name="Fischer T."/>
            <person name="Gruber-Vodicka H."/>
            <person name="Tegetmeyer H.E."/>
            <person name="Harder J."/>
            <person name="Fuchs B.M."/>
            <person name="Amann R.I."/>
            <person name="Teeling H."/>
        </authorList>
    </citation>
    <scope>NUCLEOTIDE SEQUENCE [LARGE SCALE GENOMIC DNA]</scope>
    <source>
        <strain evidence="4 5">Hel1_31_D35</strain>
    </source>
</reference>
<dbReference type="GO" id="GO:0006508">
    <property type="term" value="P:proteolysis"/>
    <property type="evidence" value="ECO:0007669"/>
    <property type="project" value="UniProtKB-KW"/>
</dbReference>
<name>A0A2K8L0C1_9GAMM</name>
<dbReference type="EMBL" id="CP011797">
    <property type="protein sequence ID" value="ATX78394.1"/>
    <property type="molecule type" value="Genomic_DNA"/>
</dbReference>
<proteinExistence type="inferred from homology"/>
<evidence type="ECO:0000313" key="5">
    <source>
        <dbReference type="Proteomes" id="UP000229757"/>
    </source>
</evidence>
<dbReference type="InterPro" id="IPR050710">
    <property type="entry name" value="Band7/mec-2_domain"/>
</dbReference>
<dbReference type="GO" id="GO:0008233">
    <property type="term" value="F:peptidase activity"/>
    <property type="evidence" value="ECO:0007669"/>
    <property type="project" value="UniProtKB-KW"/>
</dbReference>
<dbReference type="Pfam" id="PF16200">
    <property type="entry name" value="Band_7_C"/>
    <property type="match status" value="1"/>
</dbReference>
<dbReference type="Gene3D" id="3.30.479.30">
    <property type="entry name" value="Band 7 domain"/>
    <property type="match status" value="1"/>
</dbReference>
<sequence>MTLFTILALAAFFILKLFLIVVPMRESFVIERLGKFRTVFQPGLHLIVPFIDRVAYRHEIREQVFDIPPQHCITKDNIQVEIDGLVYLKVMDPQLASYGIGDYSLAAINMAQTTMRSEVGKLSLGEIFSERETLNETIVREIDRASESWGIKVYRYEVANISPSAHVVTTLEKQMVAERDRRADITLATAEKEAKINMSEGVRQEAINLSIGERQRRINIAEGRGREISLLAGAQATGIALVAEAINKPGGNTAIKMRLVDQFVEELGKILASSDISVLPGEMARVKGIFEGVDQVTKQFKS</sequence>
<dbReference type="Proteomes" id="UP000229757">
    <property type="component" value="Chromosome"/>
</dbReference>
<protein>
    <submittedName>
        <fullName evidence="4">Protease, I87 family</fullName>
    </submittedName>
</protein>
<keyword evidence="5" id="KW-1185">Reference proteome</keyword>
<evidence type="ECO:0000259" key="3">
    <source>
        <dbReference type="SMART" id="SM00244"/>
    </source>
</evidence>
<keyword evidence="4" id="KW-0645">Protease</keyword>
<organism evidence="4 5">
    <name type="scientific">Reinekea forsetii</name>
    <dbReference type="NCBI Taxonomy" id="1336806"/>
    <lineage>
        <taxon>Bacteria</taxon>
        <taxon>Pseudomonadati</taxon>
        <taxon>Pseudomonadota</taxon>
        <taxon>Gammaproteobacteria</taxon>
        <taxon>Oceanospirillales</taxon>
        <taxon>Saccharospirillaceae</taxon>
        <taxon>Reinekea</taxon>
    </lineage>
</organism>
<evidence type="ECO:0000256" key="1">
    <source>
        <dbReference type="ARBA" id="ARBA00004167"/>
    </source>
</evidence>
<dbReference type="AlphaFoldDB" id="A0A2K8L0C1"/>
<dbReference type="PRINTS" id="PR00721">
    <property type="entry name" value="STOMATIN"/>
</dbReference>
<dbReference type="GO" id="GO:0098552">
    <property type="term" value="C:side of membrane"/>
    <property type="evidence" value="ECO:0007669"/>
    <property type="project" value="UniProtKB-ARBA"/>
</dbReference>
<comment type="similarity">
    <text evidence="2">Belongs to the band 7/mec-2 family.</text>
</comment>
<dbReference type="InterPro" id="IPR001972">
    <property type="entry name" value="Stomatin_HflK_fam"/>
</dbReference>
<dbReference type="PANTHER" id="PTHR43327:SF10">
    <property type="entry name" value="STOMATIN-LIKE PROTEIN 2, MITOCHONDRIAL"/>
    <property type="match status" value="1"/>
</dbReference>
<dbReference type="FunFam" id="3.30.479.30:FF:000004">
    <property type="entry name" value="Putative membrane protease family, stomatin"/>
    <property type="match status" value="1"/>
</dbReference>
<dbReference type="SMART" id="SM00244">
    <property type="entry name" value="PHB"/>
    <property type="match status" value="1"/>
</dbReference>